<gene>
    <name evidence="1" type="ORF">RIL183_28071</name>
</gene>
<dbReference type="Proteomes" id="UP000049828">
    <property type="component" value="Unassembled WGS sequence"/>
</dbReference>
<dbReference type="EMBL" id="CVRS01000087">
    <property type="protein sequence ID" value="CRL41003.1"/>
    <property type="molecule type" value="Genomic_DNA"/>
</dbReference>
<dbReference type="RefSeq" id="WP_021923562.1">
    <property type="nucleotide sequence ID" value="NZ_CATYLF010000045.1"/>
</dbReference>
<evidence type="ECO:0000313" key="2">
    <source>
        <dbReference type="Proteomes" id="UP000049828"/>
    </source>
</evidence>
<dbReference type="OrthoDB" id="9797770at2"/>
<sequence>MRQEEFKMERTGLVEIGQVIPITEGKLPNSYYYTLGKAYAMSANYPVGNRIRSREGKVVDVKETEKGYFVTVEFDE</sequence>
<proteinExistence type="predicted"/>
<evidence type="ECO:0000313" key="1">
    <source>
        <dbReference type="EMBL" id="CRL41003.1"/>
    </source>
</evidence>
<protein>
    <submittedName>
        <fullName evidence="1">Uncharacterized protein</fullName>
    </submittedName>
</protein>
<dbReference type="AlphaFoldDB" id="A0A0M6WW28"/>
<accession>A0A0M6WW28</accession>
<name>A0A0M6WW28_9FIRM</name>
<reference evidence="2" key="1">
    <citation type="submission" date="2015-05" db="EMBL/GenBank/DDBJ databases">
        <authorList>
            <consortium name="Pathogen Informatics"/>
        </authorList>
    </citation>
    <scope>NUCLEOTIDE SEQUENCE [LARGE SCALE GENOMIC DNA]</scope>
    <source>
        <strain evidence="2">L1-83</strain>
    </source>
</reference>
<dbReference type="STRING" id="360807.ERS852392_02752"/>
<organism evidence="1 2">
    <name type="scientific">Roseburia inulinivorans</name>
    <dbReference type="NCBI Taxonomy" id="360807"/>
    <lineage>
        <taxon>Bacteria</taxon>
        <taxon>Bacillati</taxon>
        <taxon>Bacillota</taxon>
        <taxon>Clostridia</taxon>
        <taxon>Lachnospirales</taxon>
        <taxon>Lachnospiraceae</taxon>
        <taxon>Roseburia</taxon>
    </lineage>
</organism>
<keyword evidence="2" id="KW-1185">Reference proteome</keyword>